<sequence length="231" mass="26306">MDINAIPHVNFLNQTAYRLIPSKYPPKSLFDDVANHEEFEIIFAIQELTNPRIRNELGNLNRVPAEERPYGIRGCNYALGPFVHLNPAGSRFSNGDFGVYYAAEDVQTAIAETRHHQQNYFSGVIGLKFDRLSMRCLKTQFSASLCDIRGDQFKNNPWYDKDNYTAAQQLGASLKRNKDEGVVYSSVRLENKTCYALLSPSVIKDVIQTTHYEYIWDGEKIVVALETTEVV</sequence>
<evidence type="ECO:0000259" key="1">
    <source>
        <dbReference type="SMART" id="SM00953"/>
    </source>
</evidence>
<organism evidence="2 3">
    <name type="scientific">Cellvibrio zantedeschiae</name>
    <dbReference type="NCBI Taxonomy" id="1237077"/>
    <lineage>
        <taxon>Bacteria</taxon>
        <taxon>Pseudomonadati</taxon>
        <taxon>Pseudomonadota</taxon>
        <taxon>Gammaproteobacteria</taxon>
        <taxon>Cellvibrionales</taxon>
        <taxon>Cellvibrionaceae</taxon>
        <taxon>Cellvibrio</taxon>
    </lineage>
</organism>
<accession>A0ABQ3AY10</accession>
<dbReference type="InterPro" id="IPR014914">
    <property type="entry name" value="RES_dom"/>
</dbReference>
<dbReference type="RefSeq" id="WP_189416422.1">
    <property type="nucleotide sequence ID" value="NZ_BMYZ01000001.1"/>
</dbReference>
<dbReference type="EMBL" id="BMYZ01000001">
    <property type="protein sequence ID" value="GGY67663.1"/>
    <property type="molecule type" value="Genomic_DNA"/>
</dbReference>
<protein>
    <recommendedName>
        <fullName evidence="1">RES domain-containing protein</fullName>
    </recommendedName>
</protein>
<keyword evidence="3" id="KW-1185">Reference proteome</keyword>
<dbReference type="Pfam" id="PF08808">
    <property type="entry name" value="RES"/>
    <property type="match status" value="1"/>
</dbReference>
<reference evidence="3" key="1">
    <citation type="journal article" date="2019" name="Int. J. Syst. Evol. Microbiol.">
        <title>The Global Catalogue of Microorganisms (GCM) 10K type strain sequencing project: providing services to taxonomists for standard genome sequencing and annotation.</title>
        <authorList>
            <consortium name="The Broad Institute Genomics Platform"/>
            <consortium name="The Broad Institute Genome Sequencing Center for Infectious Disease"/>
            <person name="Wu L."/>
            <person name="Ma J."/>
        </authorList>
    </citation>
    <scope>NUCLEOTIDE SEQUENCE [LARGE SCALE GENOMIC DNA]</scope>
    <source>
        <strain evidence="3">KCTC 32239</strain>
    </source>
</reference>
<gene>
    <name evidence="2" type="ORF">GCM10011613_09790</name>
</gene>
<dbReference type="SMART" id="SM00953">
    <property type="entry name" value="RES"/>
    <property type="match status" value="1"/>
</dbReference>
<name>A0ABQ3AY10_9GAMM</name>
<feature type="domain" description="RES" evidence="1">
    <location>
        <begin position="81"/>
        <end position="209"/>
    </location>
</feature>
<proteinExistence type="predicted"/>
<evidence type="ECO:0000313" key="3">
    <source>
        <dbReference type="Proteomes" id="UP000619761"/>
    </source>
</evidence>
<comment type="caution">
    <text evidence="2">The sequence shown here is derived from an EMBL/GenBank/DDBJ whole genome shotgun (WGS) entry which is preliminary data.</text>
</comment>
<evidence type="ECO:0000313" key="2">
    <source>
        <dbReference type="EMBL" id="GGY67663.1"/>
    </source>
</evidence>
<dbReference type="Proteomes" id="UP000619761">
    <property type="component" value="Unassembled WGS sequence"/>
</dbReference>